<evidence type="ECO:0000256" key="1">
    <source>
        <dbReference type="SAM" id="Phobius"/>
    </source>
</evidence>
<dbReference type="eggNOG" id="ENOG502ZX84">
    <property type="taxonomic scope" value="Bacteria"/>
</dbReference>
<dbReference type="EMBL" id="CP003382">
    <property type="protein sequence ID" value="AFZ67388.1"/>
    <property type="molecule type" value="Genomic_DNA"/>
</dbReference>
<evidence type="ECO:0000313" key="2">
    <source>
        <dbReference type="EMBL" id="AFZ67388.1"/>
    </source>
</evidence>
<dbReference type="STRING" id="937777.Deipe_1872"/>
<keyword evidence="1" id="KW-0472">Membrane</keyword>
<reference evidence="3" key="1">
    <citation type="submission" date="2012-03" db="EMBL/GenBank/DDBJ databases">
        <title>Complete sequence of chromosome of Deinococcus peraridilitoris DSM 19664.</title>
        <authorList>
            <person name="Lucas S."/>
            <person name="Copeland A."/>
            <person name="Lapidus A."/>
            <person name="Glavina del Rio T."/>
            <person name="Dalin E."/>
            <person name="Tice H."/>
            <person name="Bruce D."/>
            <person name="Goodwin L."/>
            <person name="Pitluck S."/>
            <person name="Peters L."/>
            <person name="Mikhailova N."/>
            <person name="Lu M."/>
            <person name="Kyrpides N."/>
            <person name="Mavromatis K."/>
            <person name="Ivanova N."/>
            <person name="Brettin T."/>
            <person name="Detter J.C."/>
            <person name="Han C."/>
            <person name="Larimer F."/>
            <person name="Land M."/>
            <person name="Hauser L."/>
            <person name="Markowitz V."/>
            <person name="Cheng J.-F."/>
            <person name="Hugenholtz P."/>
            <person name="Woyke T."/>
            <person name="Wu D."/>
            <person name="Pukall R."/>
            <person name="Steenblock K."/>
            <person name="Brambilla E."/>
            <person name="Klenk H.-P."/>
            <person name="Eisen J.A."/>
        </authorList>
    </citation>
    <scope>NUCLEOTIDE SEQUENCE [LARGE SCALE GENOMIC DNA]</scope>
    <source>
        <strain evidence="3">DSM 19664 / LMG 22246 / CIP 109416 / KR-200</strain>
    </source>
</reference>
<evidence type="ECO:0000313" key="3">
    <source>
        <dbReference type="Proteomes" id="UP000010467"/>
    </source>
</evidence>
<dbReference type="HOGENOM" id="CLU_123785_0_0_0"/>
<dbReference type="KEGG" id="dpd:Deipe_1872"/>
<gene>
    <name evidence="2" type="ordered locus">Deipe_1872</name>
</gene>
<keyword evidence="1" id="KW-0812">Transmembrane</keyword>
<feature type="transmembrane region" description="Helical" evidence="1">
    <location>
        <begin position="34"/>
        <end position="55"/>
    </location>
</feature>
<organism evidence="2 3">
    <name type="scientific">Deinococcus peraridilitoris (strain DSM 19664 / LMG 22246 / CIP 109416 / KR-200)</name>
    <dbReference type="NCBI Taxonomy" id="937777"/>
    <lineage>
        <taxon>Bacteria</taxon>
        <taxon>Thermotogati</taxon>
        <taxon>Deinococcota</taxon>
        <taxon>Deinococci</taxon>
        <taxon>Deinococcales</taxon>
        <taxon>Deinococcaceae</taxon>
        <taxon>Deinococcus</taxon>
    </lineage>
</organism>
<protein>
    <submittedName>
        <fullName evidence="2">Uncharacterized protein</fullName>
    </submittedName>
</protein>
<sequence>MNYAATLAVLMVLAFVFPLLVRLAADYGVARSTTTTTLFVLAAFGFAVASIRARVTTHRSQLERLATVKKQIEQDPFNPRAFFVEGEHVGAVLLQLGRRREASEMIDRYAQLGGARESEILSLKEALTRTERRQRREA</sequence>
<name>L0A0G7_DEIPD</name>
<dbReference type="AlphaFoldDB" id="L0A0G7"/>
<dbReference type="PATRIC" id="fig|937777.3.peg.1874"/>
<proteinExistence type="predicted"/>
<keyword evidence="3" id="KW-1185">Reference proteome</keyword>
<accession>L0A0G7</accession>
<keyword evidence="1" id="KW-1133">Transmembrane helix</keyword>
<dbReference type="Proteomes" id="UP000010467">
    <property type="component" value="Chromosome"/>
</dbReference>
<dbReference type="RefSeq" id="WP_015235693.1">
    <property type="nucleotide sequence ID" value="NC_019793.1"/>
</dbReference>
<dbReference type="OrthoDB" id="68550at2"/>